<dbReference type="EnsemblPlants" id="AUR62009383-RA">
    <property type="protein sequence ID" value="AUR62009383-RA:cds"/>
    <property type="gene ID" value="AUR62009383"/>
</dbReference>
<gene>
    <name evidence="2" type="primary">LOC110705673</name>
</gene>
<evidence type="ECO:0000256" key="1">
    <source>
        <dbReference type="SAM" id="MobiDB-lite"/>
    </source>
</evidence>
<dbReference type="KEGG" id="cqi:110705673"/>
<name>A0A803LBZ4_CHEQI</name>
<dbReference type="AlphaFoldDB" id="A0A803LBZ4"/>
<reference evidence="2" key="1">
    <citation type="journal article" date="2017" name="Nature">
        <title>The genome of Chenopodium quinoa.</title>
        <authorList>
            <person name="Jarvis D.E."/>
            <person name="Ho Y.S."/>
            <person name="Lightfoot D.J."/>
            <person name="Schmoeckel S.M."/>
            <person name="Li B."/>
            <person name="Borm T.J.A."/>
            <person name="Ohyanagi H."/>
            <person name="Mineta K."/>
            <person name="Michell C.T."/>
            <person name="Saber N."/>
            <person name="Kharbatia N.M."/>
            <person name="Rupper R.R."/>
            <person name="Sharp A.R."/>
            <person name="Dally N."/>
            <person name="Boughton B.A."/>
            <person name="Woo Y.H."/>
            <person name="Gao G."/>
            <person name="Schijlen E.G.W.M."/>
            <person name="Guo X."/>
            <person name="Momin A.A."/>
            <person name="Negrao S."/>
            <person name="Al-Babili S."/>
            <person name="Gehring C."/>
            <person name="Roessner U."/>
            <person name="Jung C."/>
            <person name="Murphy K."/>
            <person name="Arold S.T."/>
            <person name="Gojobori T."/>
            <person name="van der Linden C.G."/>
            <person name="van Loo E.N."/>
            <person name="Jellen E.N."/>
            <person name="Maughan P.J."/>
            <person name="Tester M."/>
        </authorList>
    </citation>
    <scope>NUCLEOTIDE SEQUENCE [LARGE SCALE GENOMIC DNA]</scope>
    <source>
        <strain evidence="2">cv. PI 614886</strain>
    </source>
</reference>
<dbReference type="RefSeq" id="XP_021739268.1">
    <property type="nucleotide sequence ID" value="XM_021883576.1"/>
</dbReference>
<dbReference type="OMA" id="PKFHHQA"/>
<dbReference type="Proteomes" id="UP000596660">
    <property type="component" value="Unplaced"/>
</dbReference>
<dbReference type="Gramene" id="AUR62009383-RA">
    <property type="protein sequence ID" value="AUR62009383-RA:cds"/>
    <property type="gene ID" value="AUR62009383"/>
</dbReference>
<dbReference type="GeneID" id="110705673"/>
<dbReference type="InterPro" id="IPR055276">
    <property type="entry name" value="NHL41-like"/>
</dbReference>
<proteinExistence type="predicted"/>
<protein>
    <recommendedName>
        <fullName evidence="4">Late embryogenesis abundant protein LEA-2 subgroup domain-containing protein</fullName>
    </recommendedName>
</protein>
<evidence type="ECO:0000313" key="3">
    <source>
        <dbReference type="Proteomes" id="UP000596660"/>
    </source>
</evidence>
<dbReference type="PANTHER" id="PTHR48436">
    <property type="entry name" value="2, PUTATIVE-RELATED"/>
    <property type="match status" value="1"/>
</dbReference>
<organism evidence="2 3">
    <name type="scientific">Chenopodium quinoa</name>
    <name type="common">Quinoa</name>
    <dbReference type="NCBI Taxonomy" id="63459"/>
    <lineage>
        <taxon>Eukaryota</taxon>
        <taxon>Viridiplantae</taxon>
        <taxon>Streptophyta</taxon>
        <taxon>Embryophyta</taxon>
        <taxon>Tracheophyta</taxon>
        <taxon>Spermatophyta</taxon>
        <taxon>Magnoliopsida</taxon>
        <taxon>eudicotyledons</taxon>
        <taxon>Gunneridae</taxon>
        <taxon>Pentapetalae</taxon>
        <taxon>Caryophyllales</taxon>
        <taxon>Chenopodiaceae</taxon>
        <taxon>Chenopodioideae</taxon>
        <taxon>Atripliceae</taxon>
        <taxon>Chenopodium</taxon>
    </lineage>
</organism>
<reference evidence="2" key="2">
    <citation type="submission" date="2021-03" db="UniProtKB">
        <authorList>
            <consortium name="EnsemblPlants"/>
        </authorList>
    </citation>
    <scope>IDENTIFICATION</scope>
</reference>
<feature type="region of interest" description="Disordered" evidence="1">
    <location>
        <begin position="16"/>
        <end position="57"/>
    </location>
</feature>
<accession>A0A803LBZ4</accession>
<keyword evidence="3" id="KW-1185">Reference proteome</keyword>
<evidence type="ECO:0000313" key="2">
    <source>
        <dbReference type="EnsemblPlants" id="AUR62009383-RA:cds"/>
    </source>
</evidence>
<evidence type="ECO:0008006" key="4">
    <source>
        <dbReference type="Google" id="ProtNLM"/>
    </source>
</evidence>
<feature type="compositionally biased region" description="Polar residues" evidence="1">
    <location>
        <begin position="29"/>
        <end position="49"/>
    </location>
</feature>
<sequence length="379" mass="42788">MMMEMEEEEYGSNYYVQSPSSVSHHRRANSTTTTYTESGRNPQLLSLPSYNEEEDQDQCYPTKPLLNNQDHNASSIVARTSTFSGNLSRCSSSRASTTSFIHQNDVMRMTNVLSCDHANGILSSSAGKTTNIVINKNNDMVVPVMSVKKMGKVDDEEELYNFDNDEGKCWKYLSFNTYSSYVWIGLQLLWRFLLSAMLALLVFYLVTKPPPPHISVKVIGVNQFELTEGVDLTGVATNFLSCNLSMALIIDNRSKVFGLHILPPIINVYYGRVPFVMSRGANMYVRSREWREMSVSAGTTKKAMYGGGRNMEDMLNSQTGLPLFVTLKFSSYIRVVQNLIQSHFHHQAHCLLLLRNLNDQQHHTTLTHSVNTTCNLLTS</sequence>
<dbReference type="PANTHER" id="PTHR48436:SF1">
    <property type="entry name" value="2, PUTATIVE-RELATED"/>
    <property type="match status" value="1"/>
</dbReference>
<dbReference type="OrthoDB" id="777193at2759"/>